<comment type="caution">
    <text evidence="8">The sequence shown here is derived from an EMBL/GenBank/DDBJ whole genome shotgun (WGS) entry which is preliminary data.</text>
</comment>
<dbReference type="GO" id="GO:0006351">
    <property type="term" value="P:DNA-templated transcription"/>
    <property type="evidence" value="ECO:0007669"/>
    <property type="project" value="InterPro"/>
</dbReference>
<keyword evidence="3" id="KW-0808">Transferase</keyword>
<dbReference type="NCBIfam" id="TIGR04567">
    <property type="entry name" value="RNAP_delt_lowGC"/>
    <property type="match status" value="1"/>
</dbReference>
<dbReference type="InterPro" id="IPR029757">
    <property type="entry name" value="RpoE"/>
</dbReference>
<gene>
    <name evidence="8" type="ORF">AXX12_01460</name>
</gene>
<proteinExistence type="inferred from homology"/>
<feature type="domain" description="HTH HARE-type" evidence="7">
    <location>
        <begin position="6"/>
        <end position="73"/>
    </location>
</feature>
<keyword evidence="4" id="KW-0548">Nucleotidyltransferase</keyword>
<keyword evidence="2 8" id="KW-0240">DNA-directed RNA polymerase</keyword>
<reference evidence="8 9" key="1">
    <citation type="submission" date="2016-02" db="EMBL/GenBank/DDBJ databases">
        <title>Anaerosporomusa subterraneum gen. nov., sp. nov., a spore-forming obligate anaerobe isolated from saprolite.</title>
        <authorList>
            <person name="Choi J.K."/>
            <person name="Shah M."/>
            <person name="Yee N."/>
        </authorList>
    </citation>
    <scope>NUCLEOTIDE SEQUENCE [LARGE SCALE GENOMIC DNA]</scope>
    <source>
        <strain evidence="8 9">RU4</strain>
    </source>
</reference>
<evidence type="ECO:0000256" key="6">
    <source>
        <dbReference type="ARBA" id="ARBA00031937"/>
    </source>
</evidence>
<evidence type="ECO:0000256" key="2">
    <source>
        <dbReference type="ARBA" id="ARBA00022478"/>
    </source>
</evidence>
<dbReference type="GO" id="GO:0016779">
    <property type="term" value="F:nucleotidyltransferase activity"/>
    <property type="evidence" value="ECO:0007669"/>
    <property type="project" value="UniProtKB-KW"/>
</dbReference>
<keyword evidence="9" id="KW-1185">Reference proteome</keyword>
<evidence type="ECO:0000256" key="1">
    <source>
        <dbReference type="ARBA" id="ARBA00009828"/>
    </source>
</evidence>
<evidence type="ECO:0000256" key="4">
    <source>
        <dbReference type="ARBA" id="ARBA00022695"/>
    </source>
</evidence>
<accession>A0A154BXM7</accession>
<dbReference type="OrthoDB" id="401223at2"/>
<name>A0A154BXM7_ANASB</name>
<evidence type="ECO:0000256" key="3">
    <source>
        <dbReference type="ARBA" id="ARBA00022679"/>
    </source>
</evidence>
<dbReference type="GO" id="GO:0000428">
    <property type="term" value="C:DNA-directed RNA polymerase complex"/>
    <property type="evidence" value="ECO:0007669"/>
    <property type="project" value="UniProtKB-KW"/>
</dbReference>
<dbReference type="AlphaFoldDB" id="A0A154BXM7"/>
<dbReference type="PROSITE" id="PS51913">
    <property type="entry name" value="HTH_HARE"/>
    <property type="match status" value="1"/>
</dbReference>
<dbReference type="Gene3D" id="1.10.10.1250">
    <property type="entry name" value="RNA polymerase, subunit delta, N-terminal domain"/>
    <property type="match status" value="1"/>
</dbReference>
<keyword evidence="5" id="KW-0804">Transcription</keyword>
<evidence type="ECO:0000313" key="9">
    <source>
        <dbReference type="Proteomes" id="UP000076268"/>
    </source>
</evidence>
<dbReference type="EMBL" id="LSGP01000001">
    <property type="protein sequence ID" value="KYZ78238.1"/>
    <property type="molecule type" value="Genomic_DNA"/>
</dbReference>
<dbReference type="Proteomes" id="UP000076268">
    <property type="component" value="Unassembled WGS sequence"/>
</dbReference>
<dbReference type="InterPro" id="IPR038087">
    <property type="entry name" value="RNAP_delta_N_dom_sf"/>
</dbReference>
<sequence length="122" mass="13923">MSKELRSEADIAYRILRQAGSPIHFRDLINQVLAEKGGPIYSRGHAMAEVHTQVNIDSRFFHVGKGAWGLVEWTPQRVSGRATEETADKSFQSNLRREKLLEEIQQDYVKLPTEPEDIDDNS</sequence>
<evidence type="ECO:0000313" key="8">
    <source>
        <dbReference type="EMBL" id="KYZ78238.1"/>
    </source>
</evidence>
<comment type="similarity">
    <text evidence="1">Belongs to the RpoE family.</text>
</comment>
<dbReference type="GO" id="GO:0006355">
    <property type="term" value="P:regulation of DNA-templated transcription"/>
    <property type="evidence" value="ECO:0007669"/>
    <property type="project" value="InterPro"/>
</dbReference>
<dbReference type="InterPro" id="IPR007759">
    <property type="entry name" value="Asxl_HARE-HTH"/>
</dbReference>
<dbReference type="Pfam" id="PF05066">
    <property type="entry name" value="HARE-HTH"/>
    <property type="match status" value="1"/>
</dbReference>
<evidence type="ECO:0000256" key="5">
    <source>
        <dbReference type="ARBA" id="ARBA00023163"/>
    </source>
</evidence>
<dbReference type="STRING" id="1794912.AXX12_01460"/>
<organism evidence="8 9">
    <name type="scientific">Anaerosporomusa subterranea</name>
    <dbReference type="NCBI Taxonomy" id="1794912"/>
    <lineage>
        <taxon>Bacteria</taxon>
        <taxon>Bacillati</taxon>
        <taxon>Bacillota</taxon>
        <taxon>Negativicutes</taxon>
        <taxon>Acetonemataceae</taxon>
        <taxon>Anaerosporomusa</taxon>
    </lineage>
</organism>
<dbReference type="RefSeq" id="WP_066237098.1">
    <property type="nucleotide sequence ID" value="NZ_LSGP01000001.1"/>
</dbReference>
<evidence type="ECO:0000259" key="7">
    <source>
        <dbReference type="PROSITE" id="PS51913"/>
    </source>
</evidence>
<protein>
    <recommendedName>
        <fullName evidence="6">RNAP delta factor</fullName>
    </recommendedName>
</protein>